<evidence type="ECO:0000256" key="1">
    <source>
        <dbReference type="SAM" id="MobiDB-lite"/>
    </source>
</evidence>
<evidence type="ECO:0000313" key="3">
    <source>
        <dbReference type="Proteomes" id="UP001314170"/>
    </source>
</evidence>
<gene>
    <name evidence="2" type="ORF">DCAF_LOCUS4018</name>
</gene>
<comment type="caution">
    <text evidence="2">The sequence shown here is derived from an EMBL/GenBank/DDBJ whole genome shotgun (WGS) entry which is preliminary data.</text>
</comment>
<feature type="region of interest" description="Disordered" evidence="1">
    <location>
        <begin position="1"/>
        <end position="37"/>
    </location>
</feature>
<dbReference type="EMBL" id="CAWUPB010000851">
    <property type="protein sequence ID" value="CAK7326318.1"/>
    <property type="molecule type" value="Genomic_DNA"/>
</dbReference>
<sequence>MLKRDDKLRANNNLLAYSSTSGPEQQEAPAADNDLRNDLWLRKRSNIQSHGRTQGTWKRVGSLTELAAAGNCVKLSS</sequence>
<dbReference type="AlphaFoldDB" id="A0AAV1QYW5"/>
<organism evidence="2 3">
    <name type="scientific">Dovyalis caffra</name>
    <dbReference type="NCBI Taxonomy" id="77055"/>
    <lineage>
        <taxon>Eukaryota</taxon>
        <taxon>Viridiplantae</taxon>
        <taxon>Streptophyta</taxon>
        <taxon>Embryophyta</taxon>
        <taxon>Tracheophyta</taxon>
        <taxon>Spermatophyta</taxon>
        <taxon>Magnoliopsida</taxon>
        <taxon>eudicotyledons</taxon>
        <taxon>Gunneridae</taxon>
        <taxon>Pentapetalae</taxon>
        <taxon>rosids</taxon>
        <taxon>fabids</taxon>
        <taxon>Malpighiales</taxon>
        <taxon>Salicaceae</taxon>
        <taxon>Flacourtieae</taxon>
        <taxon>Dovyalis</taxon>
    </lineage>
</organism>
<feature type="compositionally biased region" description="Polar residues" evidence="1">
    <location>
        <begin position="10"/>
        <end position="24"/>
    </location>
</feature>
<evidence type="ECO:0000313" key="2">
    <source>
        <dbReference type="EMBL" id="CAK7326318.1"/>
    </source>
</evidence>
<proteinExistence type="predicted"/>
<name>A0AAV1QYW5_9ROSI</name>
<protein>
    <submittedName>
        <fullName evidence="2">Uncharacterized protein</fullName>
    </submittedName>
</protein>
<keyword evidence="3" id="KW-1185">Reference proteome</keyword>
<dbReference type="Proteomes" id="UP001314170">
    <property type="component" value="Unassembled WGS sequence"/>
</dbReference>
<accession>A0AAV1QYW5</accession>
<reference evidence="2 3" key="1">
    <citation type="submission" date="2024-01" db="EMBL/GenBank/DDBJ databases">
        <authorList>
            <person name="Waweru B."/>
        </authorList>
    </citation>
    <scope>NUCLEOTIDE SEQUENCE [LARGE SCALE GENOMIC DNA]</scope>
</reference>